<accession>A0A6M3KI35</accession>
<dbReference type="EMBL" id="MT142466">
    <property type="protein sequence ID" value="QJA81667.1"/>
    <property type="molecule type" value="Genomic_DNA"/>
</dbReference>
<organism evidence="1">
    <name type="scientific">viral metagenome</name>
    <dbReference type="NCBI Taxonomy" id="1070528"/>
    <lineage>
        <taxon>unclassified sequences</taxon>
        <taxon>metagenomes</taxon>
        <taxon>organismal metagenomes</taxon>
    </lineage>
</organism>
<reference evidence="1" key="1">
    <citation type="submission" date="2020-03" db="EMBL/GenBank/DDBJ databases">
        <title>The deep terrestrial virosphere.</title>
        <authorList>
            <person name="Holmfeldt K."/>
            <person name="Nilsson E."/>
            <person name="Simone D."/>
            <person name="Lopez-Fernandez M."/>
            <person name="Wu X."/>
            <person name="de Brujin I."/>
            <person name="Lundin D."/>
            <person name="Andersson A."/>
            <person name="Bertilsson S."/>
            <person name="Dopson M."/>
        </authorList>
    </citation>
    <scope>NUCLEOTIDE SEQUENCE</scope>
    <source>
        <strain evidence="1">MM415A00503</strain>
    </source>
</reference>
<name>A0A6M3KI35_9ZZZZ</name>
<proteinExistence type="predicted"/>
<gene>
    <name evidence="1" type="ORF">MM415A00503_0022</name>
</gene>
<evidence type="ECO:0000313" key="1">
    <source>
        <dbReference type="EMBL" id="QJA81667.1"/>
    </source>
</evidence>
<sequence length="67" mass="7782">MKVKITELSSNKELSFDTSSGDCAIMIVLNKSERKQIEEMPKSYTKYCVYPDSWSKENARKWMGNIL</sequence>
<dbReference type="AlphaFoldDB" id="A0A6M3KI35"/>
<protein>
    <submittedName>
        <fullName evidence="1">Uncharacterized protein</fullName>
    </submittedName>
</protein>